<feature type="compositionally biased region" description="Basic and acidic residues" evidence="1">
    <location>
        <begin position="120"/>
        <end position="134"/>
    </location>
</feature>
<dbReference type="PANTHER" id="PTHR12243:SF48">
    <property type="entry name" value="MADF DOMAIN-CONTAINING PROTEIN"/>
    <property type="match status" value="1"/>
</dbReference>
<proteinExistence type="predicted"/>
<evidence type="ECO:0000313" key="4">
    <source>
        <dbReference type="Proteomes" id="UP001345963"/>
    </source>
</evidence>
<feature type="region of interest" description="Disordered" evidence="1">
    <location>
        <begin position="95"/>
        <end position="167"/>
    </location>
</feature>
<dbReference type="SMART" id="SM00595">
    <property type="entry name" value="MADF"/>
    <property type="match status" value="1"/>
</dbReference>
<accession>A0ABU7BLD2</accession>
<dbReference type="PANTHER" id="PTHR12243">
    <property type="entry name" value="MADF DOMAIN TRANSCRIPTION FACTOR"/>
    <property type="match status" value="1"/>
</dbReference>
<sequence>MVDKIIVAVCGRPELYDSTNYYYRDKYRKDIAWRGVSEDTGVAEDVCRKKWKGLRDTYLRERRKELETRRSGAAAGPGKKWRFSAVLSFLDPFVTLRPTTSNMGPVEETAEDLPTPAQEETEKTNRNDTEDRSPPPETPAASSVSESQVPGPSSSAAASTPIGVYMS</sequence>
<protein>
    <recommendedName>
        <fullName evidence="2">MADF domain-containing protein</fullName>
    </recommendedName>
</protein>
<dbReference type="InterPro" id="IPR006578">
    <property type="entry name" value="MADF-dom"/>
</dbReference>
<dbReference type="InterPro" id="IPR039353">
    <property type="entry name" value="TF_Adf1"/>
</dbReference>
<evidence type="ECO:0000259" key="2">
    <source>
        <dbReference type="PROSITE" id="PS51029"/>
    </source>
</evidence>
<comment type="caution">
    <text evidence="3">The sequence shown here is derived from an EMBL/GenBank/DDBJ whole genome shotgun (WGS) entry which is preliminary data.</text>
</comment>
<dbReference type="PROSITE" id="PS51029">
    <property type="entry name" value="MADF"/>
    <property type="match status" value="1"/>
</dbReference>
<dbReference type="Proteomes" id="UP001345963">
    <property type="component" value="Unassembled WGS sequence"/>
</dbReference>
<name>A0ABU7BLD2_9TELE</name>
<keyword evidence="4" id="KW-1185">Reference proteome</keyword>
<reference evidence="3 4" key="1">
    <citation type="submission" date="2021-07" db="EMBL/GenBank/DDBJ databases">
        <authorList>
            <person name="Palmer J.M."/>
        </authorList>
    </citation>
    <scope>NUCLEOTIDE SEQUENCE [LARGE SCALE GENOMIC DNA]</scope>
    <source>
        <strain evidence="3 4">AT_MEX2019</strain>
        <tissue evidence="3">Muscle</tissue>
    </source>
</reference>
<dbReference type="Pfam" id="PF10545">
    <property type="entry name" value="MADF_DNA_bdg"/>
    <property type="match status" value="1"/>
</dbReference>
<feature type="compositionally biased region" description="Polar residues" evidence="1">
    <location>
        <begin position="140"/>
        <end position="152"/>
    </location>
</feature>
<feature type="domain" description="MADF" evidence="2">
    <location>
        <begin position="4"/>
        <end position="95"/>
    </location>
</feature>
<gene>
    <name evidence="3" type="ORF">ATANTOWER_022943</name>
</gene>
<evidence type="ECO:0000313" key="3">
    <source>
        <dbReference type="EMBL" id="MED6251123.1"/>
    </source>
</evidence>
<dbReference type="EMBL" id="JAHUTI010059514">
    <property type="protein sequence ID" value="MED6251123.1"/>
    <property type="molecule type" value="Genomic_DNA"/>
</dbReference>
<evidence type="ECO:0000256" key="1">
    <source>
        <dbReference type="SAM" id="MobiDB-lite"/>
    </source>
</evidence>
<organism evidence="3 4">
    <name type="scientific">Ataeniobius toweri</name>
    <dbReference type="NCBI Taxonomy" id="208326"/>
    <lineage>
        <taxon>Eukaryota</taxon>
        <taxon>Metazoa</taxon>
        <taxon>Chordata</taxon>
        <taxon>Craniata</taxon>
        <taxon>Vertebrata</taxon>
        <taxon>Euteleostomi</taxon>
        <taxon>Actinopterygii</taxon>
        <taxon>Neopterygii</taxon>
        <taxon>Teleostei</taxon>
        <taxon>Neoteleostei</taxon>
        <taxon>Acanthomorphata</taxon>
        <taxon>Ovalentaria</taxon>
        <taxon>Atherinomorphae</taxon>
        <taxon>Cyprinodontiformes</taxon>
        <taxon>Goodeidae</taxon>
        <taxon>Ataeniobius</taxon>
    </lineage>
</organism>